<feature type="compositionally biased region" description="Low complexity" evidence="1">
    <location>
        <begin position="68"/>
        <end position="78"/>
    </location>
</feature>
<evidence type="ECO:0000313" key="2">
    <source>
        <dbReference type="EMBL" id="NMR19923.1"/>
    </source>
</evidence>
<reference evidence="2 3" key="1">
    <citation type="submission" date="2020-04" db="EMBL/GenBank/DDBJ databases">
        <title>Sequencing and Assembly of C. fimi.</title>
        <authorList>
            <person name="Ramsey A.R."/>
        </authorList>
    </citation>
    <scope>NUCLEOTIDE SEQUENCE [LARGE SCALE GENOMIC DNA]</scope>
    <source>
        <strain evidence="2 3">SB</strain>
    </source>
</reference>
<dbReference type="RefSeq" id="WP_169324289.1">
    <property type="nucleotide sequence ID" value="NZ_JABCJJ010000007.1"/>
</dbReference>
<dbReference type="GO" id="GO:0004658">
    <property type="term" value="F:propionyl-CoA carboxylase activity"/>
    <property type="evidence" value="ECO:0007669"/>
    <property type="project" value="InterPro"/>
</dbReference>
<dbReference type="InterPro" id="IPR032716">
    <property type="entry name" value="ACC_epsilon"/>
</dbReference>
<name>A0A7Y0QH84_CELFI</name>
<evidence type="ECO:0000256" key="1">
    <source>
        <dbReference type="SAM" id="MobiDB-lite"/>
    </source>
</evidence>
<dbReference type="EMBL" id="JABCJJ010000007">
    <property type="protein sequence ID" value="NMR19923.1"/>
    <property type="molecule type" value="Genomic_DNA"/>
</dbReference>
<sequence length="86" mass="8986">MSEHPGSTGQPAAEASPRTHVRVVRGAPDDLELAALVAGLATAGADEPPSHTTTAPAAWSDRGRLLRRPGQLGDPGPDTWRWSLRG</sequence>
<evidence type="ECO:0000313" key="3">
    <source>
        <dbReference type="Proteomes" id="UP000562124"/>
    </source>
</evidence>
<proteinExistence type="predicted"/>
<dbReference type="AlphaFoldDB" id="A0A7Y0QH84"/>
<dbReference type="Proteomes" id="UP000562124">
    <property type="component" value="Unassembled WGS sequence"/>
</dbReference>
<keyword evidence="3" id="KW-1185">Reference proteome</keyword>
<organism evidence="2 3">
    <name type="scientific">Cellulomonas fimi</name>
    <dbReference type="NCBI Taxonomy" id="1708"/>
    <lineage>
        <taxon>Bacteria</taxon>
        <taxon>Bacillati</taxon>
        <taxon>Actinomycetota</taxon>
        <taxon>Actinomycetes</taxon>
        <taxon>Micrococcales</taxon>
        <taxon>Cellulomonadaceae</taxon>
        <taxon>Cellulomonas</taxon>
    </lineage>
</organism>
<dbReference type="Pfam" id="PF13822">
    <property type="entry name" value="ACC_epsilon"/>
    <property type="match status" value="1"/>
</dbReference>
<accession>A0A7Y0QH84</accession>
<comment type="caution">
    <text evidence="2">The sequence shown here is derived from an EMBL/GenBank/DDBJ whole genome shotgun (WGS) entry which is preliminary data.</text>
</comment>
<protein>
    <submittedName>
        <fullName evidence="2">Acyl-CoA carboxylase subunit epsilon</fullName>
    </submittedName>
</protein>
<dbReference type="GO" id="GO:0003989">
    <property type="term" value="F:acetyl-CoA carboxylase activity"/>
    <property type="evidence" value="ECO:0007669"/>
    <property type="project" value="InterPro"/>
</dbReference>
<feature type="region of interest" description="Disordered" evidence="1">
    <location>
        <begin position="42"/>
        <end position="86"/>
    </location>
</feature>
<gene>
    <name evidence="2" type="ORF">HIR71_06745</name>
</gene>